<proteinExistence type="predicted"/>
<reference evidence="3" key="1">
    <citation type="submission" date="2019-02" db="EMBL/GenBank/DDBJ databases">
        <title>Draft genome sequence of Sphaerospermopsis reniformis NIES-1949.</title>
        <authorList>
            <person name="Yamaguchi H."/>
            <person name="Suzuki S."/>
            <person name="Kawachi M."/>
        </authorList>
    </citation>
    <scope>NUCLEOTIDE SEQUENCE [LARGE SCALE GENOMIC DNA]</scope>
    <source>
        <strain evidence="3">NIES-1949</strain>
    </source>
</reference>
<evidence type="ECO:0000259" key="1">
    <source>
        <dbReference type="Pfam" id="PF18765"/>
    </source>
</evidence>
<dbReference type="EMBL" id="BJCE01000028">
    <property type="protein sequence ID" value="GCL36174.1"/>
    <property type="molecule type" value="Genomic_DNA"/>
</dbReference>
<feature type="domain" description="Polymerase beta nucleotidyltransferase" evidence="1">
    <location>
        <begin position="22"/>
        <end position="104"/>
    </location>
</feature>
<dbReference type="InterPro" id="IPR043519">
    <property type="entry name" value="NT_sf"/>
</dbReference>
<comment type="caution">
    <text evidence="2">The sequence shown here is derived from an EMBL/GenBank/DDBJ whole genome shotgun (WGS) entry which is preliminary data.</text>
</comment>
<sequence>MNKSQLNLILQEVKRALQNLYQDQLSAIILYGSQAREEAKEFSDIDILIVLKSEINPYHEIDRTSQIISEICLNHDVVISRHFISSAKFEKENTPFNYNVKKEGIFL</sequence>
<dbReference type="AlphaFoldDB" id="A0A480A1Z3"/>
<evidence type="ECO:0000313" key="3">
    <source>
        <dbReference type="Proteomes" id="UP000300142"/>
    </source>
</evidence>
<dbReference type="CDD" id="cd05403">
    <property type="entry name" value="NT_KNTase_like"/>
    <property type="match status" value="1"/>
</dbReference>
<dbReference type="PANTHER" id="PTHR33933">
    <property type="entry name" value="NUCLEOTIDYLTRANSFERASE"/>
    <property type="match status" value="1"/>
</dbReference>
<gene>
    <name evidence="2" type="ORF">SR1949_12760</name>
</gene>
<name>A0A480A1Z3_9CYAN</name>
<accession>A0A480A1Z3</accession>
<dbReference type="Gene3D" id="3.30.460.10">
    <property type="entry name" value="Beta Polymerase, domain 2"/>
    <property type="match status" value="1"/>
</dbReference>
<dbReference type="RefSeq" id="WP_137666766.1">
    <property type="nucleotide sequence ID" value="NZ_BJCE01000028.1"/>
</dbReference>
<dbReference type="PANTHER" id="PTHR33933:SF1">
    <property type="entry name" value="PROTEIN ADENYLYLTRANSFERASE MNTA-RELATED"/>
    <property type="match status" value="1"/>
</dbReference>
<dbReference type="SUPFAM" id="SSF81301">
    <property type="entry name" value="Nucleotidyltransferase"/>
    <property type="match status" value="1"/>
</dbReference>
<protein>
    <recommendedName>
        <fullName evidence="1">Polymerase beta nucleotidyltransferase domain-containing protein</fullName>
    </recommendedName>
</protein>
<keyword evidence="3" id="KW-1185">Reference proteome</keyword>
<dbReference type="Proteomes" id="UP000300142">
    <property type="component" value="Unassembled WGS sequence"/>
</dbReference>
<evidence type="ECO:0000313" key="2">
    <source>
        <dbReference type="EMBL" id="GCL36174.1"/>
    </source>
</evidence>
<organism evidence="2 3">
    <name type="scientific">Sphaerospermopsis reniformis</name>
    <dbReference type="NCBI Taxonomy" id="531300"/>
    <lineage>
        <taxon>Bacteria</taxon>
        <taxon>Bacillati</taxon>
        <taxon>Cyanobacteriota</taxon>
        <taxon>Cyanophyceae</taxon>
        <taxon>Nostocales</taxon>
        <taxon>Aphanizomenonaceae</taxon>
        <taxon>Sphaerospermopsis</taxon>
    </lineage>
</organism>
<dbReference type="InterPro" id="IPR041633">
    <property type="entry name" value="Polbeta"/>
</dbReference>
<dbReference type="InterPro" id="IPR052548">
    <property type="entry name" value="Type_VII_TA_antitoxin"/>
</dbReference>
<dbReference type="Pfam" id="PF18765">
    <property type="entry name" value="Polbeta"/>
    <property type="match status" value="1"/>
</dbReference>